<dbReference type="PANTHER" id="PTHR39185:SF1">
    <property type="entry name" value="SWARMING MOTILITY PROTEIN SWRD"/>
    <property type="match status" value="1"/>
</dbReference>
<evidence type="ECO:0000313" key="5">
    <source>
        <dbReference type="Proteomes" id="UP000094974"/>
    </source>
</evidence>
<reference evidence="4" key="4">
    <citation type="submission" date="2022-11" db="EMBL/GenBank/DDBJ databases">
        <authorList>
            <person name="Vasilchenko N.G."/>
            <person name="Prazdnova E.V."/>
            <person name="Gorovtsov A.V."/>
            <person name="Chistyakov V.A."/>
            <person name="Pak M.L."/>
        </authorList>
    </citation>
    <scope>NUCLEOTIDE SEQUENCE</scope>
    <source>
        <strain evidence="4">R 4.5</strain>
    </source>
</reference>
<reference evidence="5" key="1">
    <citation type="submission" date="2016-05" db="EMBL/GenBank/DDBJ databases">
        <title>Whole genome shotgun sequencing of cultured foodborne pathogen.</title>
        <authorList>
            <person name="Zheng J."/>
            <person name="Timme R."/>
            <person name="Allard M."/>
            <person name="Strain E."/>
            <person name="Luo Y."/>
            <person name="Brown E."/>
        </authorList>
    </citation>
    <scope>NUCLEOTIDE SEQUENCE [LARGE SCALE GENOMIC DNA]</scope>
    <source>
        <strain evidence="5">CFSAN034343</strain>
    </source>
</reference>
<evidence type="ECO:0000313" key="1">
    <source>
        <dbReference type="EMBL" id="MBM0633018.1"/>
    </source>
</evidence>
<accession>A0A074LR57</accession>
<proteinExistence type="predicted"/>
<name>A0A074LR57_PAEPO</name>
<evidence type="ECO:0000313" key="6">
    <source>
        <dbReference type="Proteomes" id="UP000650605"/>
    </source>
</evidence>
<keyword evidence="5" id="KW-1185">Reference proteome</keyword>
<dbReference type="Pfam" id="PF06289">
    <property type="entry name" value="FlbD"/>
    <property type="match status" value="1"/>
</dbReference>
<dbReference type="KEGG" id="ppoy:RE92_02380"/>
<dbReference type="EMBL" id="JAEHFQ010000003">
    <property type="protein sequence ID" value="MBM0633018.1"/>
    <property type="molecule type" value="Genomic_DNA"/>
</dbReference>
<dbReference type="Proteomes" id="UP000650605">
    <property type="component" value="Unassembled WGS sequence"/>
</dbReference>
<gene>
    <name evidence="3" type="ORF">A7312_07285</name>
    <name evidence="1" type="ORF">JDW19_07735</name>
    <name evidence="4" type="ORF">MF626_001883</name>
    <name evidence="2" type="ORF">QDS18_01460</name>
</gene>
<dbReference type="Proteomes" id="UP000094974">
    <property type="component" value="Unassembled WGS sequence"/>
</dbReference>
<dbReference type="eggNOG" id="COG1582">
    <property type="taxonomic scope" value="Bacteria"/>
</dbReference>
<dbReference type="Proteomes" id="UP001055784">
    <property type="component" value="Chromosome"/>
</dbReference>
<keyword evidence="1" id="KW-0969">Cilium</keyword>
<dbReference type="RefSeq" id="WP_013309896.1">
    <property type="nucleotide sequence ID" value="NZ_ALJV01000128.1"/>
</dbReference>
<dbReference type="InterPro" id="IPR009384">
    <property type="entry name" value="SwrD-like"/>
</dbReference>
<reference evidence="3" key="2">
    <citation type="submission" date="2016-05" db="EMBL/GenBank/DDBJ databases">
        <authorList>
            <person name="Zheng J."/>
            <person name="Timme R."/>
            <person name="Allard M."/>
            <person name="Strain E."/>
            <person name="Luo Y."/>
            <person name="Brown E."/>
        </authorList>
    </citation>
    <scope>NUCLEOTIDE SEQUENCE</scope>
    <source>
        <strain evidence="3">CFSAN034343</strain>
    </source>
</reference>
<dbReference type="AlphaFoldDB" id="A0A074LR57"/>
<dbReference type="Proteomes" id="UP001229409">
    <property type="component" value="Unassembled WGS sequence"/>
</dbReference>
<dbReference type="EMBL" id="LYND01000140">
    <property type="protein sequence ID" value="ODA07832.1"/>
    <property type="molecule type" value="Genomic_DNA"/>
</dbReference>
<evidence type="ECO:0000313" key="2">
    <source>
        <dbReference type="EMBL" id="MDH2329523.1"/>
    </source>
</evidence>
<reference evidence="1" key="3">
    <citation type="submission" date="2020-12" db="EMBL/GenBank/DDBJ databases">
        <title>Paenibacillus polymyxa LMG 27872: a double-edged sword.</title>
        <authorList>
            <person name="Langendries S."/>
            <person name="Garcia Mendez S."/>
            <person name="Beirinckx S."/>
            <person name="Viaene T."/>
            <person name="Baeyen S."/>
            <person name="Goeminne G."/>
            <person name="Willems A."/>
            <person name="Debode J."/>
            <person name="Goormachtig S."/>
        </authorList>
    </citation>
    <scope>NUCLEOTIDE SEQUENCE</scope>
    <source>
        <strain evidence="1">LMG 27872</strain>
    </source>
</reference>
<reference evidence="2" key="5">
    <citation type="submission" date="2023-04" db="EMBL/GenBank/DDBJ databases">
        <title>Uncovering the Secrets of Slow-Growing Bacteria in Tropical Savanna Soil through Cultivation and Genomic Analysis.</title>
        <authorList>
            <person name="Goncalves O.S."/>
            <person name="Santana M.F."/>
        </authorList>
    </citation>
    <scope>NUCLEOTIDE SEQUENCE</scope>
    <source>
        <strain evidence="2">ANTI</strain>
    </source>
</reference>
<dbReference type="PANTHER" id="PTHR39185">
    <property type="entry name" value="SWARMING MOTILITY PROTEIN SWRD"/>
    <property type="match status" value="1"/>
</dbReference>
<dbReference type="EMBL" id="JARVWT010000001">
    <property type="protein sequence ID" value="MDH2329523.1"/>
    <property type="molecule type" value="Genomic_DNA"/>
</dbReference>
<evidence type="ECO:0000313" key="3">
    <source>
        <dbReference type="EMBL" id="ODA07832.1"/>
    </source>
</evidence>
<dbReference type="EMBL" id="CP097770">
    <property type="protein sequence ID" value="URJ52373.1"/>
    <property type="molecule type" value="Genomic_DNA"/>
</dbReference>
<protein>
    <submittedName>
        <fullName evidence="1">Flagellar FlbD family protein</fullName>
    </submittedName>
    <submittedName>
        <fullName evidence="3">Flagellar protein D</fullName>
    </submittedName>
</protein>
<sequence>MIPLTRLNGSPMWLNALLIETVEETPDTYVTLVTGKRLIVLEKAADVVSLIKGYSREIGMHAATIKVQQMEEDE</sequence>
<evidence type="ECO:0000313" key="4">
    <source>
        <dbReference type="EMBL" id="URJ52373.1"/>
    </source>
</evidence>
<organism evidence="1 6">
    <name type="scientific">Paenibacillus polymyxa</name>
    <name type="common">Bacillus polymyxa</name>
    <dbReference type="NCBI Taxonomy" id="1406"/>
    <lineage>
        <taxon>Bacteria</taxon>
        <taxon>Bacillati</taxon>
        <taxon>Bacillota</taxon>
        <taxon>Bacilli</taxon>
        <taxon>Bacillales</taxon>
        <taxon>Paenibacillaceae</taxon>
        <taxon>Paenibacillus</taxon>
    </lineage>
</organism>
<keyword evidence="1" id="KW-0282">Flagellum</keyword>
<keyword evidence="1" id="KW-0966">Cell projection</keyword>